<name>A0A0R1W2T8_9LACO</name>
<dbReference type="InterPro" id="IPR029059">
    <property type="entry name" value="AB_hydrolase_5"/>
</dbReference>
<dbReference type="OrthoDB" id="9780932at2"/>
<dbReference type="Gene3D" id="3.40.50.1820">
    <property type="entry name" value="alpha/beta hydrolase"/>
    <property type="match status" value="1"/>
</dbReference>
<reference evidence="2 3" key="1">
    <citation type="journal article" date="2015" name="Genome Announc.">
        <title>Expanding the biotechnology potential of lactobacilli through comparative genomics of 213 strains and associated genera.</title>
        <authorList>
            <person name="Sun Z."/>
            <person name="Harris H.M."/>
            <person name="McCann A."/>
            <person name="Guo C."/>
            <person name="Argimon S."/>
            <person name="Zhang W."/>
            <person name="Yang X."/>
            <person name="Jeffery I.B."/>
            <person name="Cooney J.C."/>
            <person name="Kagawa T.F."/>
            <person name="Liu W."/>
            <person name="Song Y."/>
            <person name="Salvetti E."/>
            <person name="Wrobel A."/>
            <person name="Rasinkangas P."/>
            <person name="Parkhill J."/>
            <person name="Rea M.C."/>
            <person name="O'Sullivan O."/>
            <person name="Ritari J."/>
            <person name="Douillard F.P."/>
            <person name="Paul Ross R."/>
            <person name="Yang R."/>
            <person name="Briner A.E."/>
            <person name="Felis G.E."/>
            <person name="de Vos W.M."/>
            <person name="Barrangou R."/>
            <person name="Klaenhammer T.R."/>
            <person name="Caufield P.W."/>
            <person name="Cui Y."/>
            <person name="Zhang H."/>
            <person name="O'Toole P.W."/>
        </authorList>
    </citation>
    <scope>NUCLEOTIDE SEQUENCE [LARGE SCALE GENOMIC DNA]</scope>
    <source>
        <strain evidence="2 3">DSM 5007</strain>
    </source>
</reference>
<feature type="domain" description="Alpha/beta hydrolase fold-5" evidence="1">
    <location>
        <begin position="66"/>
        <end position="242"/>
    </location>
</feature>
<dbReference type="GO" id="GO:0016787">
    <property type="term" value="F:hydrolase activity"/>
    <property type="evidence" value="ECO:0007669"/>
    <property type="project" value="InterPro"/>
</dbReference>
<dbReference type="Pfam" id="PF12695">
    <property type="entry name" value="Abhydrolase_5"/>
    <property type="match status" value="1"/>
</dbReference>
<dbReference type="PATRIC" id="fig|1423807.3.peg.501"/>
<dbReference type="STRING" id="1423807.FD16_GL000493"/>
<dbReference type="eggNOG" id="COG1073">
    <property type="taxonomic scope" value="Bacteria"/>
</dbReference>
<proteinExistence type="predicted"/>
<dbReference type="SUPFAM" id="SSF53474">
    <property type="entry name" value="alpha/beta-Hydrolases"/>
    <property type="match status" value="1"/>
</dbReference>
<evidence type="ECO:0000313" key="2">
    <source>
        <dbReference type="EMBL" id="KRM11823.1"/>
    </source>
</evidence>
<accession>A0A0R1W2T8</accession>
<dbReference type="Proteomes" id="UP000051820">
    <property type="component" value="Unassembled WGS sequence"/>
</dbReference>
<dbReference type="AlphaFoldDB" id="A0A0R1W2T8"/>
<dbReference type="InterPro" id="IPR029058">
    <property type="entry name" value="AB_hydrolase_fold"/>
</dbReference>
<keyword evidence="3" id="KW-1185">Reference proteome</keyword>
<comment type="caution">
    <text evidence="2">The sequence shown here is derived from an EMBL/GenBank/DDBJ whole genome shotgun (WGS) entry which is preliminary data.</text>
</comment>
<sequence>MFKKRKRYVAILVFMALLIGLVAYVHHFVTSISSTAQTALKSNSLVKVTNGSQKTVFKPKNGIKRALIYYPGATVTEKGFSYVAQKLAKNKTEVFVVHAPYYIPLIKMKSLKYGDQIRKQHPQIKHWFMMGYSQGGRAASFYLLKTKYKYDGFILNDSIVSSGKGKSLYQQRNNFTEPVLAIRGTKDGMFPKNTLKPNHTYYPKNTQFVAIKGANHSNMTMWNGASKIPGDEKANITKRQQNNELSNIITKFMNQNM</sequence>
<evidence type="ECO:0000313" key="3">
    <source>
        <dbReference type="Proteomes" id="UP000051820"/>
    </source>
</evidence>
<organism evidence="2 3">
    <name type="scientific">Paucilactobacillus suebicus DSM 5007 = KCTC 3549</name>
    <dbReference type="NCBI Taxonomy" id="1423807"/>
    <lineage>
        <taxon>Bacteria</taxon>
        <taxon>Bacillati</taxon>
        <taxon>Bacillota</taxon>
        <taxon>Bacilli</taxon>
        <taxon>Lactobacillales</taxon>
        <taxon>Lactobacillaceae</taxon>
        <taxon>Paucilactobacillus</taxon>
    </lineage>
</organism>
<dbReference type="EMBL" id="AZGF01000014">
    <property type="protein sequence ID" value="KRM11823.1"/>
    <property type="molecule type" value="Genomic_DNA"/>
</dbReference>
<gene>
    <name evidence="2" type="ORF">FD16_GL000493</name>
</gene>
<protein>
    <recommendedName>
        <fullName evidence="1">Alpha/beta hydrolase fold-5 domain-containing protein</fullName>
    </recommendedName>
</protein>
<dbReference type="RefSeq" id="WP_010622665.1">
    <property type="nucleotide sequence ID" value="NZ_AZGF01000014.1"/>
</dbReference>
<evidence type="ECO:0000259" key="1">
    <source>
        <dbReference type="Pfam" id="PF12695"/>
    </source>
</evidence>